<keyword evidence="1" id="KW-1133">Transmembrane helix</keyword>
<feature type="transmembrane region" description="Helical" evidence="1">
    <location>
        <begin position="142"/>
        <end position="163"/>
    </location>
</feature>
<protein>
    <submittedName>
        <fullName evidence="2">Uncharacterized protein</fullName>
    </submittedName>
</protein>
<feature type="transmembrane region" description="Helical" evidence="1">
    <location>
        <begin position="73"/>
        <end position="93"/>
    </location>
</feature>
<keyword evidence="1" id="KW-0812">Transmembrane</keyword>
<gene>
    <name evidence="2" type="ORF">CLV46_2918</name>
</gene>
<dbReference type="RefSeq" id="WP_100365434.1">
    <property type="nucleotide sequence ID" value="NZ_PGFF01000001.1"/>
</dbReference>
<accession>A0A2M9CN71</accession>
<organism evidence="2 3">
    <name type="scientific">Diaminobutyricimonas aerilata</name>
    <dbReference type="NCBI Taxonomy" id="1162967"/>
    <lineage>
        <taxon>Bacteria</taxon>
        <taxon>Bacillati</taxon>
        <taxon>Actinomycetota</taxon>
        <taxon>Actinomycetes</taxon>
        <taxon>Micrococcales</taxon>
        <taxon>Microbacteriaceae</taxon>
        <taxon>Diaminobutyricimonas</taxon>
    </lineage>
</organism>
<feature type="transmembrane region" description="Helical" evidence="1">
    <location>
        <begin position="222"/>
        <end position="245"/>
    </location>
</feature>
<keyword evidence="1" id="KW-0472">Membrane</keyword>
<sequence>MTSSPPVPTASVATSRRATGTSRSSIPAAAALLASLLGLAAAALWLLELLPYPFASEPGTLKLAVAEFLPRGVMIAGVALLGAVGAAIALRMLRASHRTGVAPTVMAGAVLAVTVLVVADARLMAFLGYALSLRMPPLDDQIATQAAFVVGGLLWLGAAVSGARRGRRRVHTDGRPASRTARAAAIVALLVPLVYASTRFAWAAGIPLGISDDMMRQGQQSGLWLIGLGLALVATVGGLLALGLVQRWGERFPRWVPVLGERRVPVLLAVIPASVAAASITASGIGFVRVIVSGEMPLTGNWTTIGPELLWPLWGVALAVATVAYARRRVAWAPRAELTAW</sequence>
<name>A0A2M9CN71_9MICO</name>
<evidence type="ECO:0000313" key="3">
    <source>
        <dbReference type="Proteomes" id="UP000228758"/>
    </source>
</evidence>
<dbReference type="Proteomes" id="UP000228758">
    <property type="component" value="Unassembled WGS sequence"/>
</dbReference>
<feature type="transmembrane region" description="Helical" evidence="1">
    <location>
        <begin position="26"/>
        <end position="47"/>
    </location>
</feature>
<dbReference type="OrthoDB" id="2717873at2"/>
<proteinExistence type="predicted"/>
<keyword evidence="3" id="KW-1185">Reference proteome</keyword>
<feature type="transmembrane region" description="Helical" evidence="1">
    <location>
        <begin position="105"/>
        <end position="130"/>
    </location>
</feature>
<evidence type="ECO:0000313" key="2">
    <source>
        <dbReference type="EMBL" id="PJJ73332.1"/>
    </source>
</evidence>
<reference evidence="2 3" key="1">
    <citation type="submission" date="2017-11" db="EMBL/GenBank/DDBJ databases">
        <title>Genomic Encyclopedia of Archaeal and Bacterial Type Strains, Phase II (KMG-II): From Individual Species to Whole Genera.</title>
        <authorList>
            <person name="Goeker M."/>
        </authorList>
    </citation>
    <scope>NUCLEOTIDE SEQUENCE [LARGE SCALE GENOMIC DNA]</scope>
    <source>
        <strain evidence="2 3">DSM 27393</strain>
    </source>
</reference>
<feature type="transmembrane region" description="Helical" evidence="1">
    <location>
        <begin position="309"/>
        <end position="326"/>
    </location>
</feature>
<dbReference type="AlphaFoldDB" id="A0A2M9CN71"/>
<dbReference type="EMBL" id="PGFF01000001">
    <property type="protein sequence ID" value="PJJ73332.1"/>
    <property type="molecule type" value="Genomic_DNA"/>
</dbReference>
<feature type="transmembrane region" description="Helical" evidence="1">
    <location>
        <begin position="183"/>
        <end position="202"/>
    </location>
</feature>
<feature type="transmembrane region" description="Helical" evidence="1">
    <location>
        <begin position="266"/>
        <end position="289"/>
    </location>
</feature>
<evidence type="ECO:0000256" key="1">
    <source>
        <dbReference type="SAM" id="Phobius"/>
    </source>
</evidence>
<comment type="caution">
    <text evidence="2">The sequence shown here is derived from an EMBL/GenBank/DDBJ whole genome shotgun (WGS) entry which is preliminary data.</text>
</comment>